<gene>
    <name evidence="1" type="ORF">GCM10009111_26670</name>
</gene>
<name>A0ABN1L993_9GAMM</name>
<organism evidence="1 2">
    <name type="scientific">Colwellia asteriadis</name>
    <dbReference type="NCBI Taxonomy" id="517723"/>
    <lineage>
        <taxon>Bacteria</taxon>
        <taxon>Pseudomonadati</taxon>
        <taxon>Pseudomonadota</taxon>
        <taxon>Gammaproteobacteria</taxon>
        <taxon>Alteromonadales</taxon>
        <taxon>Colwelliaceae</taxon>
        <taxon>Colwellia</taxon>
    </lineage>
</organism>
<dbReference type="Proteomes" id="UP001500021">
    <property type="component" value="Unassembled WGS sequence"/>
</dbReference>
<dbReference type="Gene3D" id="3.30.70.100">
    <property type="match status" value="1"/>
</dbReference>
<proteinExistence type="predicted"/>
<evidence type="ECO:0008006" key="3">
    <source>
        <dbReference type="Google" id="ProtNLM"/>
    </source>
</evidence>
<dbReference type="EMBL" id="BAAAFA010000009">
    <property type="protein sequence ID" value="GAA0820738.1"/>
    <property type="molecule type" value="Genomic_DNA"/>
</dbReference>
<dbReference type="InterPro" id="IPR011008">
    <property type="entry name" value="Dimeric_a/b-barrel"/>
</dbReference>
<evidence type="ECO:0000313" key="1">
    <source>
        <dbReference type="EMBL" id="GAA0820738.1"/>
    </source>
</evidence>
<sequence>MPYCNELAVFDVPPANQAKIISLSLSLFKEMNAEQELLISHQILRKTDNPTQLCWYLVWKDEAAVAKSKAKWSNYPSAKPIEALVTAKVFYGHFMDVNTDVDVDVDVNNSVASNINSNVASD</sequence>
<comment type="caution">
    <text evidence="1">The sequence shown here is derived from an EMBL/GenBank/DDBJ whole genome shotgun (WGS) entry which is preliminary data.</text>
</comment>
<dbReference type="SUPFAM" id="SSF54909">
    <property type="entry name" value="Dimeric alpha+beta barrel"/>
    <property type="match status" value="1"/>
</dbReference>
<accession>A0ABN1L993</accession>
<evidence type="ECO:0000313" key="2">
    <source>
        <dbReference type="Proteomes" id="UP001500021"/>
    </source>
</evidence>
<protein>
    <recommendedName>
        <fullName evidence="3">ABM domain-containing protein</fullName>
    </recommendedName>
</protein>
<keyword evidence="2" id="KW-1185">Reference proteome</keyword>
<reference evidence="2" key="1">
    <citation type="journal article" date="2019" name="Int. J. Syst. Evol. Microbiol.">
        <title>The Global Catalogue of Microorganisms (GCM) 10K type strain sequencing project: providing services to taxonomists for standard genome sequencing and annotation.</title>
        <authorList>
            <consortium name="The Broad Institute Genomics Platform"/>
            <consortium name="The Broad Institute Genome Sequencing Center for Infectious Disease"/>
            <person name="Wu L."/>
            <person name="Ma J."/>
        </authorList>
    </citation>
    <scope>NUCLEOTIDE SEQUENCE [LARGE SCALE GENOMIC DNA]</scope>
    <source>
        <strain evidence="2">JCM 15608</strain>
    </source>
</reference>
<dbReference type="RefSeq" id="WP_343818050.1">
    <property type="nucleotide sequence ID" value="NZ_BAAAFA010000009.1"/>
</dbReference>